<protein>
    <submittedName>
        <fullName evidence="3">Uncharacterized protein</fullName>
    </submittedName>
</protein>
<feature type="compositionally biased region" description="Polar residues" evidence="1">
    <location>
        <begin position="14"/>
        <end position="24"/>
    </location>
</feature>
<accession>A0A0U5CKF7</accession>
<sequence>MLTSLALTASQTTMETTGQSNSTDLAHGRGHHLPDLDGMKTSDEVIILILGARVFLTFALGLAFQLRDKPVWALQRKQLAWQ</sequence>
<evidence type="ECO:0000313" key="3">
    <source>
        <dbReference type="EMBL" id="CEL11753.1"/>
    </source>
</evidence>
<gene>
    <name evidence="3" type="ORF">ASPCAL14850</name>
</gene>
<keyword evidence="2" id="KW-0472">Membrane</keyword>
<keyword evidence="2" id="KW-1133">Transmembrane helix</keyword>
<feature type="transmembrane region" description="Helical" evidence="2">
    <location>
        <begin position="46"/>
        <end position="66"/>
    </location>
</feature>
<evidence type="ECO:0000313" key="4">
    <source>
        <dbReference type="Proteomes" id="UP000054771"/>
    </source>
</evidence>
<dbReference type="AlphaFoldDB" id="A0A0U5CKF7"/>
<feature type="region of interest" description="Disordered" evidence="1">
    <location>
        <begin position="1"/>
        <end position="38"/>
    </location>
</feature>
<organism evidence="3 4">
    <name type="scientific">Aspergillus calidoustus</name>
    <dbReference type="NCBI Taxonomy" id="454130"/>
    <lineage>
        <taxon>Eukaryota</taxon>
        <taxon>Fungi</taxon>
        <taxon>Dikarya</taxon>
        <taxon>Ascomycota</taxon>
        <taxon>Pezizomycotina</taxon>
        <taxon>Eurotiomycetes</taxon>
        <taxon>Eurotiomycetidae</taxon>
        <taxon>Eurotiales</taxon>
        <taxon>Aspergillaceae</taxon>
        <taxon>Aspergillus</taxon>
        <taxon>Aspergillus subgen. Nidulantes</taxon>
    </lineage>
</organism>
<dbReference type="EMBL" id="CDMC01000031">
    <property type="protein sequence ID" value="CEL11753.1"/>
    <property type="molecule type" value="Genomic_DNA"/>
</dbReference>
<dbReference type="Proteomes" id="UP000054771">
    <property type="component" value="Unassembled WGS sequence"/>
</dbReference>
<name>A0A0U5CKF7_ASPCI</name>
<feature type="compositionally biased region" description="Low complexity" evidence="1">
    <location>
        <begin position="1"/>
        <end position="13"/>
    </location>
</feature>
<reference evidence="4" key="1">
    <citation type="journal article" date="2016" name="Genome Announc.">
        <title>Draft genome sequences of fungus Aspergillus calidoustus.</title>
        <authorList>
            <person name="Horn F."/>
            <person name="Linde J."/>
            <person name="Mattern D.J."/>
            <person name="Walther G."/>
            <person name="Guthke R."/>
            <person name="Scherlach K."/>
            <person name="Martin K."/>
            <person name="Brakhage A.A."/>
            <person name="Petzke L."/>
            <person name="Valiante V."/>
        </authorList>
    </citation>
    <scope>NUCLEOTIDE SEQUENCE [LARGE SCALE GENOMIC DNA]</scope>
    <source>
        <strain evidence="4">SF006504</strain>
    </source>
</reference>
<keyword evidence="4" id="KW-1185">Reference proteome</keyword>
<proteinExistence type="predicted"/>
<dbReference type="OrthoDB" id="4489237at2759"/>
<evidence type="ECO:0000256" key="1">
    <source>
        <dbReference type="SAM" id="MobiDB-lite"/>
    </source>
</evidence>
<evidence type="ECO:0000256" key="2">
    <source>
        <dbReference type="SAM" id="Phobius"/>
    </source>
</evidence>
<keyword evidence="2" id="KW-0812">Transmembrane</keyword>